<dbReference type="Pfam" id="PF12796">
    <property type="entry name" value="Ank_2"/>
    <property type="match status" value="1"/>
</dbReference>
<name>A0A9N8H4D4_9STRA</name>
<dbReference type="PROSITE" id="PS50088">
    <property type="entry name" value="ANK_REPEAT"/>
    <property type="match status" value="3"/>
</dbReference>
<sequence>MTNDEIQVTTSGRGNSMLSFWTYPVVWMVRGAFFVSCLAMLHWAAGHTTSGKVLMEKGASHSPVDNNHITTSLHEAAVNGHVSVIETLLESGANASLPCRLGLTALHHASWTGHVDVVQVLLGQDGVDVNAKGPVGYTALHHAAWFDHVDVVKALLGHDGVDANAELIGGGTPLNLAAQKGHLDIVTTLLGHDGVDVNAKDSSGKTPLDVAQSGYFTDVERALIAAGAVTSGSDEL</sequence>
<proteinExistence type="predicted"/>
<evidence type="ECO:0000256" key="4">
    <source>
        <dbReference type="SAM" id="Phobius"/>
    </source>
</evidence>
<feature type="repeat" description="ANK" evidence="3">
    <location>
        <begin position="68"/>
        <end position="100"/>
    </location>
</feature>
<dbReference type="Gene3D" id="1.25.40.20">
    <property type="entry name" value="Ankyrin repeat-containing domain"/>
    <property type="match status" value="2"/>
</dbReference>
<evidence type="ECO:0000256" key="3">
    <source>
        <dbReference type="PROSITE-ProRule" id="PRU00023"/>
    </source>
</evidence>
<evidence type="ECO:0000313" key="6">
    <source>
        <dbReference type="Proteomes" id="UP001153069"/>
    </source>
</evidence>
<keyword evidence="6" id="KW-1185">Reference proteome</keyword>
<dbReference type="PRINTS" id="PR01415">
    <property type="entry name" value="ANKYRIN"/>
</dbReference>
<evidence type="ECO:0000256" key="2">
    <source>
        <dbReference type="ARBA" id="ARBA00023043"/>
    </source>
</evidence>
<keyword evidence="4" id="KW-1133">Transmembrane helix</keyword>
<accession>A0A9N8H4D4</accession>
<dbReference type="InterPro" id="IPR036770">
    <property type="entry name" value="Ankyrin_rpt-contain_sf"/>
</dbReference>
<gene>
    <name evidence="5" type="ORF">SEMRO_111_G055310.1</name>
</gene>
<keyword evidence="1" id="KW-0677">Repeat</keyword>
<dbReference type="AlphaFoldDB" id="A0A9N8H4D4"/>
<protein>
    <submittedName>
        <fullName evidence="5">Ankyrin 3, node of Ranvier (Ankyrin G)</fullName>
    </submittedName>
</protein>
<dbReference type="EMBL" id="CAICTM010000110">
    <property type="protein sequence ID" value="CAB9501533.1"/>
    <property type="molecule type" value="Genomic_DNA"/>
</dbReference>
<feature type="repeat" description="ANK" evidence="3">
    <location>
        <begin position="169"/>
        <end position="202"/>
    </location>
</feature>
<organism evidence="5 6">
    <name type="scientific">Seminavis robusta</name>
    <dbReference type="NCBI Taxonomy" id="568900"/>
    <lineage>
        <taxon>Eukaryota</taxon>
        <taxon>Sar</taxon>
        <taxon>Stramenopiles</taxon>
        <taxon>Ochrophyta</taxon>
        <taxon>Bacillariophyta</taxon>
        <taxon>Bacillariophyceae</taxon>
        <taxon>Bacillariophycidae</taxon>
        <taxon>Naviculales</taxon>
        <taxon>Naviculaceae</taxon>
        <taxon>Seminavis</taxon>
    </lineage>
</organism>
<dbReference type="SUPFAM" id="SSF48403">
    <property type="entry name" value="Ankyrin repeat"/>
    <property type="match status" value="1"/>
</dbReference>
<feature type="repeat" description="ANK" evidence="3">
    <location>
        <begin position="101"/>
        <end position="134"/>
    </location>
</feature>
<dbReference type="PANTHER" id="PTHR24188:SF29">
    <property type="entry name" value="GH09064P"/>
    <property type="match status" value="1"/>
</dbReference>
<dbReference type="PANTHER" id="PTHR24188">
    <property type="entry name" value="ANKYRIN REPEAT PROTEIN"/>
    <property type="match status" value="1"/>
</dbReference>
<dbReference type="SMART" id="SM00248">
    <property type="entry name" value="ANK"/>
    <property type="match status" value="4"/>
</dbReference>
<dbReference type="PROSITE" id="PS50297">
    <property type="entry name" value="ANK_REP_REGION"/>
    <property type="match status" value="3"/>
</dbReference>
<keyword evidence="2 3" id="KW-0040">ANK repeat</keyword>
<dbReference type="Proteomes" id="UP001153069">
    <property type="component" value="Unassembled WGS sequence"/>
</dbReference>
<evidence type="ECO:0000256" key="1">
    <source>
        <dbReference type="ARBA" id="ARBA00022737"/>
    </source>
</evidence>
<dbReference type="Pfam" id="PF13857">
    <property type="entry name" value="Ank_5"/>
    <property type="match status" value="1"/>
</dbReference>
<keyword evidence="4" id="KW-0472">Membrane</keyword>
<comment type="caution">
    <text evidence="5">The sequence shown here is derived from an EMBL/GenBank/DDBJ whole genome shotgun (WGS) entry which is preliminary data.</text>
</comment>
<dbReference type="OrthoDB" id="10249694at2759"/>
<dbReference type="InterPro" id="IPR002110">
    <property type="entry name" value="Ankyrin_rpt"/>
</dbReference>
<keyword evidence="4" id="KW-0812">Transmembrane</keyword>
<feature type="transmembrane region" description="Helical" evidence="4">
    <location>
        <begin position="20"/>
        <end position="45"/>
    </location>
</feature>
<evidence type="ECO:0000313" key="5">
    <source>
        <dbReference type="EMBL" id="CAB9501533.1"/>
    </source>
</evidence>
<reference evidence="5" key="1">
    <citation type="submission" date="2020-06" db="EMBL/GenBank/DDBJ databases">
        <authorList>
            <consortium name="Plant Systems Biology data submission"/>
        </authorList>
    </citation>
    <scope>NUCLEOTIDE SEQUENCE</scope>
    <source>
        <strain evidence="5">D6</strain>
    </source>
</reference>